<dbReference type="InterPro" id="IPR036097">
    <property type="entry name" value="HisK_dim/P_sf"/>
</dbReference>
<keyword evidence="17" id="KW-1185">Reference proteome</keyword>
<evidence type="ECO:0000256" key="3">
    <source>
        <dbReference type="ARBA" id="ARBA00012438"/>
    </source>
</evidence>
<gene>
    <name evidence="16" type="ORF">HYPDE_26303</name>
</gene>
<dbReference type="AlphaFoldDB" id="N0B1X1"/>
<dbReference type="SUPFAM" id="SSF55874">
    <property type="entry name" value="ATPase domain of HSP90 chaperone/DNA topoisomerase II/histidine kinase"/>
    <property type="match status" value="1"/>
</dbReference>
<dbReference type="Pfam" id="PF02518">
    <property type="entry name" value="HATPase_c"/>
    <property type="match status" value="1"/>
</dbReference>
<evidence type="ECO:0000256" key="7">
    <source>
        <dbReference type="ARBA" id="ARBA00022692"/>
    </source>
</evidence>
<dbReference type="EMBL" id="CP005587">
    <property type="protein sequence ID" value="AGK56943.1"/>
    <property type="molecule type" value="Genomic_DNA"/>
</dbReference>
<feature type="transmembrane region" description="Helical" evidence="14">
    <location>
        <begin position="103"/>
        <end position="132"/>
    </location>
</feature>
<dbReference type="Gene3D" id="3.30.565.10">
    <property type="entry name" value="Histidine kinase-like ATPase, C-terminal domain"/>
    <property type="match status" value="1"/>
</dbReference>
<evidence type="ECO:0000256" key="9">
    <source>
        <dbReference type="ARBA" id="ARBA00022777"/>
    </source>
</evidence>
<reference evidence="16 17" key="1">
    <citation type="journal article" date="2013" name="Genome Announc.">
        <title>Genome sequences for three denitrifying bacterial strains isolated from a uranium- and nitrate-contaminated subsurface environment.</title>
        <authorList>
            <person name="Venkatramanan R."/>
            <person name="Prakash O."/>
            <person name="Woyke T."/>
            <person name="Chain P."/>
            <person name="Goodwin L.A."/>
            <person name="Watson D."/>
            <person name="Brooks S."/>
            <person name="Kostka J.E."/>
            <person name="Green S.J."/>
        </authorList>
    </citation>
    <scope>NUCLEOTIDE SEQUENCE [LARGE SCALE GENOMIC DNA]</scope>
    <source>
        <strain evidence="16 17">1NES1</strain>
    </source>
</reference>
<dbReference type="HOGENOM" id="CLU_026284_0_0_5"/>
<dbReference type="InterPro" id="IPR036890">
    <property type="entry name" value="HATPase_C_sf"/>
</dbReference>
<dbReference type="KEGG" id="hdt:HYPDE_26303"/>
<keyword evidence="10" id="KW-0067">ATP-binding</keyword>
<evidence type="ECO:0000256" key="6">
    <source>
        <dbReference type="ARBA" id="ARBA00022679"/>
    </source>
</evidence>
<keyword evidence="13 14" id="KW-0472">Membrane</keyword>
<evidence type="ECO:0000313" key="16">
    <source>
        <dbReference type="EMBL" id="AGK56943.1"/>
    </source>
</evidence>
<dbReference type="Pfam" id="PF00512">
    <property type="entry name" value="HisKA"/>
    <property type="match status" value="1"/>
</dbReference>
<name>N0B1X1_9HYPH</name>
<dbReference type="Gene3D" id="1.10.287.130">
    <property type="match status" value="1"/>
</dbReference>
<comment type="catalytic activity">
    <reaction evidence="1">
        <text>ATP + protein L-histidine = ADP + protein N-phospho-L-histidine.</text>
        <dbReference type="EC" id="2.7.13.3"/>
    </reaction>
</comment>
<dbReference type="EC" id="2.7.13.3" evidence="3"/>
<evidence type="ECO:0000256" key="11">
    <source>
        <dbReference type="ARBA" id="ARBA00022989"/>
    </source>
</evidence>
<feature type="domain" description="Histidine kinase" evidence="15">
    <location>
        <begin position="297"/>
        <end position="509"/>
    </location>
</feature>
<evidence type="ECO:0000256" key="13">
    <source>
        <dbReference type="ARBA" id="ARBA00023136"/>
    </source>
</evidence>
<keyword evidence="4" id="KW-1003">Cell membrane</keyword>
<dbReference type="PANTHER" id="PTHR43065">
    <property type="entry name" value="SENSOR HISTIDINE KINASE"/>
    <property type="match status" value="1"/>
</dbReference>
<dbReference type="PANTHER" id="PTHR43065:SF10">
    <property type="entry name" value="PEROXIDE STRESS-ACTIVATED HISTIDINE KINASE MAK3"/>
    <property type="match status" value="1"/>
</dbReference>
<dbReference type="SMART" id="SM00388">
    <property type="entry name" value="HisKA"/>
    <property type="match status" value="1"/>
</dbReference>
<feature type="transmembrane region" description="Helical" evidence="14">
    <location>
        <begin position="144"/>
        <end position="163"/>
    </location>
</feature>
<dbReference type="GO" id="GO:0005524">
    <property type="term" value="F:ATP binding"/>
    <property type="evidence" value="ECO:0007669"/>
    <property type="project" value="UniProtKB-KW"/>
</dbReference>
<evidence type="ECO:0000256" key="2">
    <source>
        <dbReference type="ARBA" id="ARBA00004651"/>
    </source>
</evidence>
<keyword evidence="8" id="KW-0547">Nucleotide-binding</keyword>
<sequence>MVYLAAYFVLDYLSFVRPFHNLGITPWNPSPGLSLALGYLGGLFFAPFLLVAPALSEIALRGGATSFAVALAASLSTGGSYLAAGLGLRLLPFNPKLDSLRDVLILIAAALAAATAAAVTYAVLLGFVGAVAWFELREVAWHGFVGNLIGTLVTAPLVLLAVVQRQPVKLDLVNILQLSAILAALTIVFGYREATAFQLFYLLFLPLLWVALSHGTLGAVIALVVIQIGLIVGAEIRFGSDPGLNALQVLMIALAITGLIVGAIVSERAIAAVRLREQQAALSRAFRLRSAGEIAATIAHEINQPLTAVSAYSGIAVDATEKKNWELAASTIRKVKSECDRANDVLRSIRDVLSQGALYKTEVDIGALLSQLSDVVRDDLEKKNVYLHIDVASGVTSVLADAVQLQQAVHNLIVNSAEAIFGSGVGDRIDVAARLGPGNTLVLEVRDNGPGFPPGVDTVALAPFVTTKLEGSGLGLVVARSIAEGHGGGFAIHSNDRGTAIQLTLPVVKDKHGTDSFTD</sequence>
<dbReference type="PROSITE" id="PS50109">
    <property type="entry name" value="HIS_KIN"/>
    <property type="match status" value="1"/>
</dbReference>
<protein>
    <recommendedName>
        <fullName evidence="3">histidine kinase</fullName>
        <ecNumber evidence="3">2.7.13.3</ecNumber>
    </recommendedName>
</protein>
<dbReference type="SUPFAM" id="SSF47384">
    <property type="entry name" value="Homodimeric domain of signal transducing histidine kinase"/>
    <property type="match status" value="1"/>
</dbReference>
<feature type="transmembrane region" description="Helical" evidence="14">
    <location>
        <begin position="175"/>
        <end position="192"/>
    </location>
</feature>
<evidence type="ECO:0000256" key="1">
    <source>
        <dbReference type="ARBA" id="ARBA00000085"/>
    </source>
</evidence>
<dbReference type="RefSeq" id="WP_015596980.1">
    <property type="nucleotide sequence ID" value="NC_021172.1"/>
</dbReference>
<dbReference type="InterPro" id="IPR004358">
    <property type="entry name" value="Sig_transdc_His_kin-like_C"/>
</dbReference>
<dbReference type="PRINTS" id="PR00344">
    <property type="entry name" value="BCTRLSENSOR"/>
</dbReference>
<keyword evidence="5" id="KW-0597">Phosphoprotein</keyword>
<dbReference type="SMART" id="SM00387">
    <property type="entry name" value="HATPase_c"/>
    <property type="match status" value="1"/>
</dbReference>
<accession>N0B1X1</accession>
<evidence type="ECO:0000256" key="5">
    <source>
        <dbReference type="ARBA" id="ARBA00022553"/>
    </source>
</evidence>
<feature type="transmembrane region" description="Helical" evidence="14">
    <location>
        <begin position="67"/>
        <end position="91"/>
    </location>
</feature>
<dbReference type="Proteomes" id="UP000005952">
    <property type="component" value="Chromosome"/>
</dbReference>
<evidence type="ECO:0000313" key="17">
    <source>
        <dbReference type="Proteomes" id="UP000005952"/>
    </source>
</evidence>
<keyword evidence="7 14" id="KW-0812">Transmembrane</keyword>
<dbReference type="STRING" id="670307.HYPDE_26303"/>
<evidence type="ECO:0000256" key="14">
    <source>
        <dbReference type="SAM" id="Phobius"/>
    </source>
</evidence>
<evidence type="ECO:0000256" key="4">
    <source>
        <dbReference type="ARBA" id="ARBA00022475"/>
    </source>
</evidence>
<proteinExistence type="predicted"/>
<organism evidence="16 17">
    <name type="scientific">Hyphomicrobium denitrificans 1NES1</name>
    <dbReference type="NCBI Taxonomy" id="670307"/>
    <lineage>
        <taxon>Bacteria</taxon>
        <taxon>Pseudomonadati</taxon>
        <taxon>Pseudomonadota</taxon>
        <taxon>Alphaproteobacteria</taxon>
        <taxon>Hyphomicrobiales</taxon>
        <taxon>Hyphomicrobiaceae</taxon>
        <taxon>Hyphomicrobium</taxon>
    </lineage>
</organism>
<evidence type="ECO:0000259" key="15">
    <source>
        <dbReference type="PROSITE" id="PS50109"/>
    </source>
</evidence>
<feature type="transmembrane region" description="Helical" evidence="14">
    <location>
        <begin position="246"/>
        <end position="266"/>
    </location>
</feature>
<keyword evidence="11 14" id="KW-1133">Transmembrane helix</keyword>
<evidence type="ECO:0000256" key="12">
    <source>
        <dbReference type="ARBA" id="ARBA00023012"/>
    </source>
</evidence>
<evidence type="ECO:0000256" key="8">
    <source>
        <dbReference type="ARBA" id="ARBA00022741"/>
    </source>
</evidence>
<keyword evidence="12" id="KW-0902">Two-component regulatory system</keyword>
<evidence type="ECO:0000256" key="10">
    <source>
        <dbReference type="ARBA" id="ARBA00022840"/>
    </source>
</evidence>
<dbReference type="InterPro" id="IPR005467">
    <property type="entry name" value="His_kinase_dom"/>
</dbReference>
<keyword evidence="9 16" id="KW-0418">Kinase</keyword>
<dbReference type="InterPro" id="IPR003594">
    <property type="entry name" value="HATPase_dom"/>
</dbReference>
<feature type="transmembrane region" description="Helical" evidence="14">
    <location>
        <begin position="36"/>
        <end position="55"/>
    </location>
</feature>
<comment type="subcellular location">
    <subcellularLocation>
        <location evidence="2">Cell membrane</location>
        <topology evidence="2">Multi-pass membrane protein</topology>
    </subcellularLocation>
</comment>
<dbReference type="eggNOG" id="COG2205">
    <property type="taxonomic scope" value="Bacteria"/>
</dbReference>
<dbReference type="InterPro" id="IPR007895">
    <property type="entry name" value="MASE1"/>
</dbReference>
<keyword evidence="6" id="KW-0808">Transferase</keyword>
<feature type="transmembrane region" description="Helical" evidence="14">
    <location>
        <begin position="199"/>
        <end position="226"/>
    </location>
</feature>
<dbReference type="GO" id="GO:0000155">
    <property type="term" value="F:phosphorelay sensor kinase activity"/>
    <property type="evidence" value="ECO:0007669"/>
    <property type="project" value="InterPro"/>
</dbReference>
<dbReference type="Pfam" id="PF05231">
    <property type="entry name" value="MASE1"/>
    <property type="match status" value="1"/>
</dbReference>
<dbReference type="CDD" id="cd00082">
    <property type="entry name" value="HisKA"/>
    <property type="match status" value="1"/>
</dbReference>
<dbReference type="GO" id="GO:0005886">
    <property type="term" value="C:plasma membrane"/>
    <property type="evidence" value="ECO:0007669"/>
    <property type="project" value="UniProtKB-SubCell"/>
</dbReference>
<dbReference type="InterPro" id="IPR003661">
    <property type="entry name" value="HisK_dim/P_dom"/>
</dbReference>